<dbReference type="EMBL" id="LS992241">
    <property type="protein sequence ID" value="SYX84583.1"/>
    <property type="molecule type" value="Genomic_DNA"/>
</dbReference>
<evidence type="ECO:0000256" key="1">
    <source>
        <dbReference type="SAM" id="MobiDB-lite"/>
    </source>
</evidence>
<proteinExistence type="predicted"/>
<dbReference type="Proteomes" id="UP000304148">
    <property type="component" value="Chromosome"/>
</dbReference>
<dbReference type="AlphaFoldDB" id="A0A383RCN9"/>
<accession>A0A383RCN9</accession>
<name>A0A383RCN9_PAEAL</name>
<dbReference type="InterPro" id="IPR014962">
    <property type="entry name" value="YolD"/>
</dbReference>
<evidence type="ECO:0000313" key="2">
    <source>
        <dbReference type="EMBL" id="SYX84583.1"/>
    </source>
</evidence>
<feature type="compositionally biased region" description="Basic residues" evidence="1">
    <location>
        <begin position="27"/>
        <end position="37"/>
    </location>
</feature>
<organism evidence="2 3">
    <name type="scientific">Paenibacillus alvei</name>
    <name type="common">Bacillus alvei</name>
    <dbReference type="NCBI Taxonomy" id="44250"/>
    <lineage>
        <taxon>Bacteria</taxon>
        <taxon>Bacillati</taxon>
        <taxon>Bacillota</taxon>
        <taxon>Bacilli</taxon>
        <taxon>Bacillales</taxon>
        <taxon>Paenibacillaceae</taxon>
        <taxon>Paenibacillus</taxon>
    </lineage>
</organism>
<protein>
    <submittedName>
        <fullName evidence="2">YolD-like protein</fullName>
    </submittedName>
</protein>
<gene>
    <name evidence="2" type="ORF">PBLR_13005</name>
</gene>
<dbReference type="Pfam" id="PF08863">
    <property type="entry name" value="YolD"/>
    <property type="match status" value="1"/>
</dbReference>
<evidence type="ECO:0000313" key="3">
    <source>
        <dbReference type="Proteomes" id="UP000304148"/>
    </source>
</evidence>
<dbReference type="RefSeq" id="WP_232055613.1">
    <property type="nucleotide sequence ID" value="NZ_LS992241.1"/>
</dbReference>
<sequence>MSKKLNGNGLWESSRMMLPEHKESIGHHRHEHGRRPRPVIDEQEWELIGSRLQESMQEQTAITLEMYDPFESCQLTGIVLDVDIQSKRLRLLLDGEKQWVRIDDIIAIRET</sequence>
<feature type="region of interest" description="Disordered" evidence="1">
    <location>
        <begin position="1"/>
        <end position="40"/>
    </location>
</feature>
<reference evidence="3" key="1">
    <citation type="submission" date="2018-08" db="EMBL/GenBank/DDBJ databases">
        <authorList>
            <person name="Chevrot R."/>
        </authorList>
    </citation>
    <scope>NUCLEOTIDE SEQUENCE [LARGE SCALE GENOMIC DNA]</scope>
</reference>